<evidence type="ECO:0000313" key="3">
    <source>
        <dbReference type="Proteomes" id="UP001153709"/>
    </source>
</evidence>
<evidence type="ECO:0000256" key="1">
    <source>
        <dbReference type="SAM" id="MobiDB-lite"/>
    </source>
</evidence>
<accession>A0A9N9X713</accession>
<gene>
    <name evidence="2" type="ORF">DIABBA_LOCUS3661</name>
</gene>
<dbReference type="EMBL" id="OU898277">
    <property type="protein sequence ID" value="CAG9829906.1"/>
    <property type="molecule type" value="Genomic_DNA"/>
</dbReference>
<name>A0A9N9X713_DIABA</name>
<dbReference type="AlphaFoldDB" id="A0A9N9X713"/>
<reference evidence="2" key="1">
    <citation type="submission" date="2022-01" db="EMBL/GenBank/DDBJ databases">
        <authorList>
            <person name="King R."/>
        </authorList>
    </citation>
    <scope>NUCLEOTIDE SEQUENCE</scope>
</reference>
<evidence type="ECO:0000313" key="2">
    <source>
        <dbReference type="EMBL" id="CAG9829906.1"/>
    </source>
</evidence>
<feature type="region of interest" description="Disordered" evidence="1">
    <location>
        <begin position="55"/>
        <end position="76"/>
    </location>
</feature>
<keyword evidence="3" id="KW-1185">Reference proteome</keyword>
<sequence length="103" mass="11743">MEVKVEVKKEGPEYSLSTSVGLEDLKNEPEDGHPAMEVKVEKEEKFAEDDQKYIDNHLSTSTDLQDLKDESEENQPGEALSQINNKQFRNCGFIMFCQILVCC</sequence>
<dbReference type="Proteomes" id="UP001153709">
    <property type="component" value="Chromosome 2"/>
</dbReference>
<organism evidence="2 3">
    <name type="scientific">Diabrotica balteata</name>
    <name type="common">Banded cucumber beetle</name>
    <dbReference type="NCBI Taxonomy" id="107213"/>
    <lineage>
        <taxon>Eukaryota</taxon>
        <taxon>Metazoa</taxon>
        <taxon>Ecdysozoa</taxon>
        <taxon>Arthropoda</taxon>
        <taxon>Hexapoda</taxon>
        <taxon>Insecta</taxon>
        <taxon>Pterygota</taxon>
        <taxon>Neoptera</taxon>
        <taxon>Endopterygota</taxon>
        <taxon>Coleoptera</taxon>
        <taxon>Polyphaga</taxon>
        <taxon>Cucujiformia</taxon>
        <taxon>Chrysomeloidea</taxon>
        <taxon>Chrysomelidae</taxon>
        <taxon>Galerucinae</taxon>
        <taxon>Diabroticina</taxon>
        <taxon>Diabroticites</taxon>
        <taxon>Diabrotica</taxon>
    </lineage>
</organism>
<protein>
    <submittedName>
        <fullName evidence="2">Uncharacterized protein</fullName>
    </submittedName>
</protein>
<proteinExistence type="predicted"/>